<evidence type="ECO:0000313" key="2">
    <source>
        <dbReference type="EMBL" id="KAJ7607711.1"/>
    </source>
</evidence>
<feature type="compositionally biased region" description="Low complexity" evidence="1">
    <location>
        <begin position="11"/>
        <end position="24"/>
    </location>
</feature>
<accession>A0AAD7B1C3</accession>
<proteinExistence type="predicted"/>
<comment type="caution">
    <text evidence="2">The sequence shown here is derived from an EMBL/GenBank/DDBJ whole genome shotgun (WGS) entry which is preliminary data.</text>
</comment>
<reference evidence="2" key="1">
    <citation type="submission" date="2023-03" db="EMBL/GenBank/DDBJ databases">
        <title>Massive genome expansion in bonnet fungi (Mycena s.s.) driven by repeated elements and novel gene families across ecological guilds.</title>
        <authorList>
            <consortium name="Lawrence Berkeley National Laboratory"/>
            <person name="Harder C.B."/>
            <person name="Miyauchi S."/>
            <person name="Viragh M."/>
            <person name="Kuo A."/>
            <person name="Thoen E."/>
            <person name="Andreopoulos B."/>
            <person name="Lu D."/>
            <person name="Skrede I."/>
            <person name="Drula E."/>
            <person name="Henrissat B."/>
            <person name="Morin E."/>
            <person name="Kohler A."/>
            <person name="Barry K."/>
            <person name="LaButti K."/>
            <person name="Morin E."/>
            <person name="Salamov A."/>
            <person name="Lipzen A."/>
            <person name="Mereny Z."/>
            <person name="Hegedus B."/>
            <person name="Baldrian P."/>
            <person name="Stursova M."/>
            <person name="Weitz H."/>
            <person name="Taylor A."/>
            <person name="Grigoriev I.V."/>
            <person name="Nagy L.G."/>
            <person name="Martin F."/>
            <person name="Kauserud H."/>
        </authorList>
    </citation>
    <scope>NUCLEOTIDE SEQUENCE</scope>
    <source>
        <strain evidence="2">9284</strain>
    </source>
</reference>
<evidence type="ECO:0000256" key="1">
    <source>
        <dbReference type="SAM" id="MobiDB-lite"/>
    </source>
</evidence>
<sequence length="293" mass="31798">MRSISMRGSCSYASSNGGQQAGGSDMHARGPTTPCQALSHARSTLPVVSPSSSLRPRPSQFTLPRCFSRRFRRFLTIAEIPCAWGIYPVRYLEPAHAGCGDSCTGGWWWSGRPIREADIAALPLADRCRVLGPVTWRAVDCDKRRSVRPPPSLLSSRVLDRLTCKVHPCLEDRVKSSFCDIWAIRARCTRTADSPARPSLHCHPRAPSVHIRLGEKHGSSLVTFSRGSKVEEACLDVTSESFGTAAGVLWLHLRTLSTAAHSPSFYARLVCCTLPPGQAGDPSPACALGHGRA</sequence>
<gene>
    <name evidence="2" type="ORF">FB45DRAFT_1067747</name>
</gene>
<name>A0AAD7B1C3_9AGAR</name>
<evidence type="ECO:0000313" key="3">
    <source>
        <dbReference type="Proteomes" id="UP001221142"/>
    </source>
</evidence>
<protein>
    <submittedName>
        <fullName evidence="2">Uncharacterized protein</fullName>
    </submittedName>
</protein>
<dbReference type="Proteomes" id="UP001221142">
    <property type="component" value="Unassembled WGS sequence"/>
</dbReference>
<dbReference type="EMBL" id="JARKIF010000048">
    <property type="protein sequence ID" value="KAJ7607711.1"/>
    <property type="molecule type" value="Genomic_DNA"/>
</dbReference>
<keyword evidence="3" id="KW-1185">Reference proteome</keyword>
<dbReference type="AlphaFoldDB" id="A0AAD7B1C3"/>
<feature type="region of interest" description="Disordered" evidence="1">
    <location>
        <begin position="1"/>
        <end position="33"/>
    </location>
</feature>
<organism evidence="2 3">
    <name type="scientific">Roridomyces roridus</name>
    <dbReference type="NCBI Taxonomy" id="1738132"/>
    <lineage>
        <taxon>Eukaryota</taxon>
        <taxon>Fungi</taxon>
        <taxon>Dikarya</taxon>
        <taxon>Basidiomycota</taxon>
        <taxon>Agaricomycotina</taxon>
        <taxon>Agaricomycetes</taxon>
        <taxon>Agaricomycetidae</taxon>
        <taxon>Agaricales</taxon>
        <taxon>Marasmiineae</taxon>
        <taxon>Mycenaceae</taxon>
        <taxon>Roridomyces</taxon>
    </lineage>
</organism>